<gene>
    <name evidence="1" type="ORF">PAXRUDRAFT_90338</name>
</gene>
<keyword evidence="2" id="KW-1185">Reference proteome</keyword>
<reference evidence="2" key="2">
    <citation type="submission" date="2015-01" db="EMBL/GenBank/DDBJ databases">
        <title>Evolutionary Origins and Diversification of the Mycorrhizal Mutualists.</title>
        <authorList>
            <consortium name="DOE Joint Genome Institute"/>
            <consortium name="Mycorrhizal Genomics Consortium"/>
            <person name="Kohler A."/>
            <person name="Kuo A."/>
            <person name="Nagy L.G."/>
            <person name="Floudas D."/>
            <person name="Copeland A."/>
            <person name="Barry K.W."/>
            <person name="Cichocki N."/>
            <person name="Veneault-Fourrey C."/>
            <person name="LaButti K."/>
            <person name="Lindquist E.A."/>
            <person name="Lipzen A."/>
            <person name="Lundell T."/>
            <person name="Morin E."/>
            <person name="Murat C."/>
            <person name="Riley R."/>
            <person name="Ohm R."/>
            <person name="Sun H."/>
            <person name="Tunlid A."/>
            <person name="Henrissat B."/>
            <person name="Grigoriev I.V."/>
            <person name="Hibbett D.S."/>
            <person name="Martin F."/>
        </authorList>
    </citation>
    <scope>NUCLEOTIDE SEQUENCE [LARGE SCALE GENOMIC DNA]</scope>
    <source>
        <strain evidence="2">Ve08.2h10</strain>
    </source>
</reference>
<evidence type="ECO:0000313" key="2">
    <source>
        <dbReference type="Proteomes" id="UP000054538"/>
    </source>
</evidence>
<protein>
    <submittedName>
        <fullName evidence="1">Uncharacterized protein</fullName>
    </submittedName>
</protein>
<sequence length="162" mass="18189">KLVRWLVDHPVDCVILFSEDKGAPRPEGQASGKTKQEIYSVIAWIVFEKDDKYGKVFESHPTKFTDAVQNRLTTLKKMYRDQAHKFHQTGNGVAPKEISEGDAEYNNLLDAVLTDFPWFSDLYGLWKGIPSFSPKAAITATPGLRRGAQLLSIIKMKSTTTS</sequence>
<evidence type="ECO:0000313" key="1">
    <source>
        <dbReference type="EMBL" id="KIK76746.1"/>
    </source>
</evidence>
<accession>A0A0D0CZL1</accession>
<dbReference type="AlphaFoldDB" id="A0A0D0CZL1"/>
<organism evidence="1 2">
    <name type="scientific">Paxillus rubicundulus Ve08.2h10</name>
    <dbReference type="NCBI Taxonomy" id="930991"/>
    <lineage>
        <taxon>Eukaryota</taxon>
        <taxon>Fungi</taxon>
        <taxon>Dikarya</taxon>
        <taxon>Basidiomycota</taxon>
        <taxon>Agaricomycotina</taxon>
        <taxon>Agaricomycetes</taxon>
        <taxon>Agaricomycetidae</taxon>
        <taxon>Boletales</taxon>
        <taxon>Paxilineae</taxon>
        <taxon>Paxillaceae</taxon>
        <taxon>Paxillus</taxon>
    </lineage>
</organism>
<dbReference type="OrthoDB" id="2670932at2759"/>
<dbReference type="EMBL" id="KN827312">
    <property type="protein sequence ID" value="KIK76746.1"/>
    <property type="molecule type" value="Genomic_DNA"/>
</dbReference>
<dbReference type="HOGENOM" id="CLU_041175_2_1_1"/>
<feature type="non-terminal residue" evidence="1">
    <location>
        <position position="162"/>
    </location>
</feature>
<reference evidence="1 2" key="1">
    <citation type="submission" date="2014-04" db="EMBL/GenBank/DDBJ databases">
        <authorList>
            <consortium name="DOE Joint Genome Institute"/>
            <person name="Kuo A."/>
            <person name="Kohler A."/>
            <person name="Jargeat P."/>
            <person name="Nagy L.G."/>
            <person name="Floudas D."/>
            <person name="Copeland A."/>
            <person name="Barry K.W."/>
            <person name="Cichocki N."/>
            <person name="Veneault-Fourrey C."/>
            <person name="LaButti K."/>
            <person name="Lindquist E.A."/>
            <person name="Lipzen A."/>
            <person name="Lundell T."/>
            <person name="Morin E."/>
            <person name="Murat C."/>
            <person name="Sun H."/>
            <person name="Tunlid A."/>
            <person name="Henrissat B."/>
            <person name="Grigoriev I.V."/>
            <person name="Hibbett D.S."/>
            <person name="Martin F."/>
            <person name="Nordberg H.P."/>
            <person name="Cantor M.N."/>
            <person name="Hua S.X."/>
        </authorList>
    </citation>
    <scope>NUCLEOTIDE SEQUENCE [LARGE SCALE GENOMIC DNA]</scope>
    <source>
        <strain evidence="1 2">Ve08.2h10</strain>
    </source>
</reference>
<feature type="non-terminal residue" evidence="1">
    <location>
        <position position="1"/>
    </location>
</feature>
<dbReference type="InParanoid" id="A0A0D0CZL1"/>
<proteinExistence type="predicted"/>
<dbReference type="Proteomes" id="UP000054538">
    <property type="component" value="Unassembled WGS sequence"/>
</dbReference>
<name>A0A0D0CZL1_9AGAM</name>